<dbReference type="Proteomes" id="UP001442841">
    <property type="component" value="Chromosome"/>
</dbReference>
<sequence>MPAANDVLQTLDTTNAWQEELYIHLHKNPELSMQETETAAEITKRLESFGYDVQQIGGGVVGVMTNGEGPTVLFRADIDALPVEEKTGLEYASTKTAIDKAGNTVPLMHACGHDMHIAAGLGAAELLSQNKDQWSGTYIALFQPGEETAEGATAMVNDGLVDKVPRPDVALGQHVLTVPAAGEVGTTAGPMLSTGACIRVTVWGKGSHGSMPHLGVDPVLLASAIVQRLQGIVSREIAPSQFGVVTVGSFQAGTKANIIPDSAQLLLNIRAYDTEVLEKLISAIERIVKAECEASNSPKPPEIELYESYPLTDNDEIVSERITDAFRTYFGEDRVKKLAPIPASEDFSNIPTAWGVPYSYWGFGGFTEGMTVLPNHNPGFAPAIQPSLRTGTEAAVVAILAYLGKDK</sequence>
<dbReference type="PANTHER" id="PTHR11014">
    <property type="entry name" value="PEPTIDASE M20 FAMILY MEMBER"/>
    <property type="match status" value="1"/>
</dbReference>
<keyword evidence="3" id="KW-1185">Reference proteome</keyword>
<accession>A0ABZ3FLY3</accession>
<dbReference type="SUPFAM" id="SSF53187">
    <property type="entry name" value="Zn-dependent exopeptidases"/>
    <property type="match status" value="1"/>
</dbReference>
<evidence type="ECO:0000313" key="3">
    <source>
        <dbReference type="Proteomes" id="UP001442841"/>
    </source>
</evidence>
<gene>
    <name evidence="2" type="ORF">AADG42_02155</name>
</gene>
<dbReference type="Pfam" id="PF07687">
    <property type="entry name" value="M20_dimer"/>
    <property type="match status" value="1"/>
</dbReference>
<dbReference type="RefSeq" id="WP_425307587.1">
    <property type="nucleotide sequence ID" value="NZ_CP154795.1"/>
</dbReference>
<evidence type="ECO:0000313" key="2">
    <source>
        <dbReference type="EMBL" id="XAN06155.1"/>
    </source>
</evidence>
<organism evidence="2 3">
    <name type="scientific">Ammonicoccus fulvus</name>
    <dbReference type="NCBI Taxonomy" id="3138240"/>
    <lineage>
        <taxon>Bacteria</taxon>
        <taxon>Bacillati</taxon>
        <taxon>Actinomycetota</taxon>
        <taxon>Actinomycetes</taxon>
        <taxon>Propionibacteriales</taxon>
        <taxon>Propionibacteriaceae</taxon>
        <taxon>Ammonicoccus</taxon>
    </lineage>
</organism>
<dbReference type="InterPro" id="IPR017439">
    <property type="entry name" value="Amidohydrolase"/>
</dbReference>
<feature type="domain" description="Peptidase M20 dimerisation" evidence="1">
    <location>
        <begin position="198"/>
        <end position="293"/>
    </location>
</feature>
<proteinExistence type="predicted"/>
<name>A0ABZ3FLY3_9ACTN</name>
<reference evidence="2 3" key="1">
    <citation type="submission" date="2024-04" db="EMBL/GenBank/DDBJ databases">
        <title>Isolation of an actinomycete strain from pig manure.</title>
        <authorList>
            <person name="Gong T."/>
            <person name="Yu Z."/>
            <person name="An M."/>
            <person name="Wei C."/>
            <person name="Yang W."/>
            <person name="Liu L."/>
        </authorList>
    </citation>
    <scope>NUCLEOTIDE SEQUENCE [LARGE SCALE GENOMIC DNA]</scope>
    <source>
        <strain evidence="2 3">ZF39</strain>
    </source>
</reference>
<dbReference type="SUPFAM" id="SSF55031">
    <property type="entry name" value="Bacterial exopeptidase dimerisation domain"/>
    <property type="match status" value="1"/>
</dbReference>
<dbReference type="InterPro" id="IPR002933">
    <property type="entry name" value="Peptidase_M20"/>
</dbReference>
<dbReference type="Gene3D" id="3.30.70.360">
    <property type="match status" value="1"/>
</dbReference>
<dbReference type="Gene3D" id="3.40.630.10">
    <property type="entry name" value="Zn peptidases"/>
    <property type="match status" value="1"/>
</dbReference>
<dbReference type="PANTHER" id="PTHR11014:SF63">
    <property type="entry name" value="METALLOPEPTIDASE, PUTATIVE (AFU_ORTHOLOGUE AFUA_6G09600)-RELATED"/>
    <property type="match status" value="1"/>
</dbReference>
<dbReference type="PIRSF" id="PIRSF005962">
    <property type="entry name" value="Pept_M20D_amidohydro"/>
    <property type="match status" value="1"/>
</dbReference>
<dbReference type="NCBIfam" id="TIGR01891">
    <property type="entry name" value="amidohydrolases"/>
    <property type="match status" value="1"/>
</dbReference>
<dbReference type="InterPro" id="IPR011650">
    <property type="entry name" value="Peptidase_M20_dimer"/>
</dbReference>
<dbReference type="EMBL" id="CP154795">
    <property type="protein sequence ID" value="XAN06155.1"/>
    <property type="molecule type" value="Genomic_DNA"/>
</dbReference>
<evidence type="ECO:0000259" key="1">
    <source>
        <dbReference type="Pfam" id="PF07687"/>
    </source>
</evidence>
<protein>
    <submittedName>
        <fullName evidence="2">Amidohydrolase</fullName>
    </submittedName>
</protein>
<dbReference type="Pfam" id="PF01546">
    <property type="entry name" value="Peptidase_M20"/>
    <property type="match status" value="1"/>
</dbReference>
<dbReference type="InterPro" id="IPR036264">
    <property type="entry name" value="Bact_exopeptidase_dim_dom"/>
</dbReference>